<evidence type="ECO:0000259" key="4">
    <source>
        <dbReference type="PROSITE" id="PS50893"/>
    </source>
</evidence>
<dbReference type="EMBL" id="VMSJ01000004">
    <property type="protein sequence ID" value="TVT27290.1"/>
    <property type="molecule type" value="Genomic_DNA"/>
</dbReference>
<organism evidence="5 6">
    <name type="scientific">Salinicoccus cyprini</name>
    <dbReference type="NCBI Taxonomy" id="2493691"/>
    <lineage>
        <taxon>Bacteria</taxon>
        <taxon>Bacillati</taxon>
        <taxon>Bacillota</taxon>
        <taxon>Bacilli</taxon>
        <taxon>Bacillales</taxon>
        <taxon>Staphylococcaceae</taxon>
        <taxon>Salinicoccus</taxon>
    </lineage>
</organism>
<dbReference type="GO" id="GO:0005524">
    <property type="term" value="F:ATP binding"/>
    <property type="evidence" value="ECO:0007669"/>
    <property type="project" value="UniProtKB-KW"/>
</dbReference>
<dbReference type="PANTHER" id="PTHR43582:SF2">
    <property type="entry name" value="LINEARMYCIN RESISTANCE ATP-BINDING PROTEIN LNRL"/>
    <property type="match status" value="1"/>
</dbReference>
<keyword evidence="1" id="KW-0813">Transport</keyword>
<dbReference type="Gene3D" id="3.40.50.300">
    <property type="entry name" value="P-loop containing nucleotide triphosphate hydrolases"/>
    <property type="match status" value="1"/>
</dbReference>
<sequence>MIRMENVVKRYNELIALDHFSFAAKEGEIIGLLGPNGCGKTTAINCMLSLLTFDKGEIEIFGQQVHPNNNAVKSRIGIVPQELAIFDKLNVYENIDFYCGLYVTDRKKRKALVEEAIEFVDLGKYRKFVPKKLSGGLKRRLNIACGIAHKPALLFMDEPTVAVDAQSRNFILEGIRKMKAQGTTIIYTTHYLEEAEQLCDRMVIMDSGRNIASGTVHELQNTISTQERIEVGFITEDQTIEAQLEELPHVVKVTKRNGNYLIHFEKQENNLPDLIKFMESRGMSYTELSSERSTLSDIFLELTGKELRD</sequence>
<dbReference type="SMART" id="SM00382">
    <property type="entry name" value="AAA"/>
    <property type="match status" value="1"/>
</dbReference>
<feature type="domain" description="ABC transporter" evidence="4">
    <location>
        <begin position="2"/>
        <end position="232"/>
    </location>
</feature>
<keyword evidence="6" id="KW-1185">Reference proteome</keyword>
<dbReference type="GO" id="GO:0016887">
    <property type="term" value="F:ATP hydrolysis activity"/>
    <property type="evidence" value="ECO:0007669"/>
    <property type="project" value="InterPro"/>
</dbReference>
<evidence type="ECO:0000256" key="3">
    <source>
        <dbReference type="ARBA" id="ARBA00022840"/>
    </source>
</evidence>
<dbReference type="InterPro" id="IPR025302">
    <property type="entry name" value="DrrA1/2-like_C"/>
</dbReference>
<name>A0A558ASP8_9STAP</name>
<evidence type="ECO:0000313" key="6">
    <source>
        <dbReference type="Proteomes" id="UP000315103"/>
    </source>
</evidence>
<dbReference type="PANTHER" id="PTHR43582">
    <property type="entry name" value="LINEARMYCIN RESISTANCE ATP-BINDING PROTEIN LNRL"/>
    <property type="match status" value="1"/>
</dbReference>
<dbReference type="InterPro" id="IPR003439">
    <property type="entry name" value="ABC_transporter-like_ATP-bd"/>
</dbReference>
<dbReference type="AlphaFoldDB" id="A0A558ASP8"/>
<evidence type="ECO:0000313" key="5">
    <source>
        <dbReference type="EMBL" id="TVT27290.1"/>
    </source>
</evidence>
<dbReference type="Proteomes" id="UP000315103">
    <property type="component" value="Unassembled WGS sequence"/>
</dbReference>
<keyword evidence="2" id="KW-0547">Nucleotide-binding</keyword>
<keyword evidence="3 5" id="KW-0067">ATP-binding</keyword>
<proteinExistence type="predicted"/>
<dbReference type="PROSITE" id="PS50893">
    <property type="entry name" value="ABC_TRANSPORTER_2"/>
    <property type="match status" value="1"/>
</dbReference>
<dbReference type="InterPro" id="IPR003593">
    <property type="entry name" value="AAA+_ATPase"/>
</dbReference>
<dbReference type="InterPro" id="IPR027417">
    <property type="entry name" value="P-loop_NTPase"/>
</dbReference>
<protein>
    <submittedName>
        <fullName evidence="5">ABC transporter ATP-binding protein</fullName>
    </submittedName>
</protein>
<dbReference type="Pfam" id="PF13732">
    <property type="entry name" value="DrrA1-3_C"/>
    <property type="match status" value="1"/>
</dbReference>
<evidence type="ECO:0000256" key="1">
    <source>
        <dbReference type="ARBA" id="ARBA00022448"/>
    </source>
</evidence>
<dbReference type="OrthoDB" id="9804819at2"/>
<dbReference type="RefSeq" id="WP_145289276.1">
    <property type="nucleotide sequence ID" value="NZ_VMSJ01000004.1"/>
</dbReference>
<reference evidence="5 6" key="1">
    <citation type="submission" date="2019-07" db="EMBL/GenBank/DDBJ databases">
        <title>Salinicoccus cyprini sp. nov., isolated from gastro-intestinal tract of mirror carp, Cyprinus carpio var. specularis, collected from Gobind Sagar Reservoir, Himachal Pradesh, India.</title>
        <authorList>
            <person name="Talwar C."/>
            <person name="Singh A.K."/>
            <person name="Lal R."/>
            <person name="Negi R.K."/>
        </authorList>
    </citation>
    <scope>NUCLEOTIDE SEQUENCE [LARGE SCALE GENOMIC DNA]</scope>
    <source>
        <strain evidence="5 6">CT19</strain>
    </source>
</reference>
<evidence type="ECO:0000256" key="2">
    <source>
        <dbReference type="ARBA" id="ARBA00022741"/>
    </source>
</evidence>
<gene>
    <name evidence="5" type="ORF">FO441_09610</name>
</gene>
<accession>A0A558ASP8</accession>
<dbReference type="Pfam" id="PF00005">
    <property type="entry name" value="ABC_tran"/>
    <property type="match status" value="1"/>
</dbReference>
<comment type="caution">
    <text evidence="5">The sequence shown here is derived from an EMBL/GenBank/DDBJ whole genome shotgun (WGS) entry which is preliminary data.</text>
</comment>
<dbReference type="SUPFAM" id="SSF52540">
    <property type="entry name" value="P-loop containing nucleoside triphosphate hydrolases"/>
    <property type="match status" value="1"/>
</dbReference>